<organism evidence="1 2">
    <name type="scientific">Tumebacillus flagellatus</name>
    <dbReference type="NCBI Taxonomy" id="1157490"/>
    <lineage>
        <taxon>Bacteria</taxon>
        <taxon>Bacillati</taxon>
        <taxon>Bacillota</taxon>
        <taxon>Bacilli</taxon>
        <taxon>Bacillales</taxon>
        <taxon>Alicyclobacillaceae</taxon>
        <taxon>Tumebacillus</taxon>
    </lineage>
</organism>
<gene>
    <name evidence="1" type="ORF">EL26_21365</name>
</gene>
<proteinExistence type="predicted"/>
<dbReference type="eggNOG" id="ENOG5032T03">
    <property type="taxonomic scope" value="Bacteria"/>
</dbReference>
<evidence type="ECO:0000313" key="1">
    <source>
        <dbReference type="EMBL" id="KEO81305.1"/>
    </source>
</evidence>
<dbReference type="AlphaFoldDB" id="A0A074LL68"/>
<reference evidence="1 2" key="1">
    <citation type="journal article" date="2013" name="Int. J. Syst. Evol. Microbiol.">
        <title>Tumebacillus flagellatus sp. nov., an alpha-amylase/pullulanase-producing bacterium isolated from cassava wastewater.</title>
        <authorList>
            <person name="Wang Q."/>
            <person name="Xie N."/>
            <person name="Qin Y."/>
            <person name="Shen N."/>
            <person name="Zhu J."/>
            <person name="Mi H."/>
            <person name="Huang R."/>
        </authorList>
    </citation>
    <scope>NUCLEOTIDE SEQUENCE [LARGE SCALE GENOMIC DNA]</scope>
    <source>
        <strain evidence="1 2">GST4</strain>
    </source>
</reference>
<evidence type="ECO:0008006" key="3">
    <source>
        <dbReference type="Google" id="ProtNLM"/>
    </source>
</evidence>
<accession>A0A074LL68</accession>
<sequence>MYHPVAMPIPGMPMAPNMPYPGGYAGTAGIPGGTGFTGAGGSTPAANTGTDIPSPLGGPGEESYIENILRFNHGKIATLYLTYENNTQWNAKIIRGRIETAGRDHIIVSDPSTGKRYLLQMVNLDWVEFDGPINYIAPKLPPNIAGQLTQG</sequence>
<dbReference type="OrthoDB" id="1643178at2"/>
<dbReference type="EMBL" id="JMIR01000040">
    <property type="protein sequence ID" value="KEO81305.1"/>
    <property type="molecule type" value="Genomic_DNA"/>
</dbReference>
<dbReference type="Pfam" id="PF09671">
    <property type="entry name" value="Spore_GerQ"/>
    <property type="match status" value="1"/>
</dbReference>
<evidence type="ECO:0000313" key="2">
    <source>
        <dbReference type="Proteomes" id="UP000027931"/>
    </source>
</evidence>
<comment type="caution">
    <text evidence="1">The sequence shown here is derived from an EMBL/GenBank/DDBJ whole genome shotgun (WGS) entry which is preliminary data.</text>
</comment>
<dbReference type="STRING" id="1157490.EL26_21365"/>
<protein>
    <recommendedName>
        <fullName evidence="3">Spore coat protein GerQ</fullName>
    </recommendedName>
</protein>
<name>A0A074LL68_9BACL</name>
<keyword evidence="2" id="KW-1185">Reference proteome</keyword>
<dbReference type="Proteomes" id="UP000027931">
    <property type="component" value="Unassembled WGS sequence"/>
</dbReference>
<dbReference type="InterPro" id="IPR014099">
    <property type="entry name" value="Spore_coat_GerQ"/>
</dbReference>
<dbReference type="NCBIfam" id="TIGR02728">
    <property type="entry name" value="spore_gerQ"/>
    <property type="match status" value="1"/>
</dbReference>